<dbReference type="PIRSF" id="PIRSF017082">
    <property type="entry name" value="YflP"/>
    <property type="match status" value="1"/>
</dbReference>
<dbReference type="InterPro" id="IPR042100">
    <property type="entry name" value="Bug_dom1"/>
</dbReference>
<reference evidence="3" key="1">
    <citation type="submission" date="2021-10" db="EMBL/GenBank/DDBJ databases">
        <title>Roseicella aerolatum sp. nov., isolated from aerosols of e-waste dismantling site.</title>
        <authorList>
            <person name="Qin T."/>
        </authorList>
    </citation>
    <scope>NUCLEOTIDE SEQUENCE</scope>
    <source>
        <strain evidence="3">GB24</strain>
    </source>
</reference>
<evidence type="ECO:0000313" key="3">
    <source>
        <dbReference type="EMBL" id="MCB4822121.1"/>
    </source>
</evidence>
<gene>
    <name evidence="3" type="ORF">LHA35_10290</name>
</gene>
<dbReference type="Proteomes" id="UP001139311">
    <property type="component" value="Unassembled WGS sequence"/>
</dbReference>
<dbReference type="Gene3D" id="3.40.190.10">
    <property type="entry name" value="Periplasmic binding protein-like II"/>
    <property type="match status" value="1"/>
</dbReference>
<protein>
    <submittedName>
        <fullName evidence="3">Tripartite tricarboxylate transporter substrate binding protein</fullName>
    </submittedName>
</protein>
<dbReference type="Pfam" id="PF03401">
    <property type="entry name" value="TctC"/>
    <property type="match status" value="1"/>
</dbReference>
<evidence type="ECO:0000256" key="1">
    <source>
        <dbReference type="ARBA" id="ARBA00006987"/>
    </source>
</evidence>
<dbReference type="EMBL" id="JAJAQI010000013">
    <property type="protein sequence ID" value="MCB4822121.1"/>
    <property type="molecule type" value="Genomic_DNA"/>
</dbReference>
<accession>A0A9X1IDA0</accession>
<evidence type="ECO:0000256" key="2">
    <source>
        <dbReference type="SAM" id="SignalP"/>
    </source>
</evidence>
<organism evidence="3 4">
    <name type="scientific">Roseicella aerolata</name>
    <dbReference type="NCBI Taxonomy" id="2883479"/>
    <lineage>
        <taxon>Bacteria</taxon>
        <taxon>Pseudomonadati</taxon>
        <taxon>Pseudomonadota</taxon>
        <taxon>Alphaproteobacteria</taxon>
        <taxon>Acetobacterales</taxon>
        <taxon>Roseomonadaceae</taxon>
        <taxon>Roseicella</taxon>
    </lineage>
</organism>
<sequence length="321" mass="33921">MHRRTLLAAALAVAPLAAPRAQGFPTRPIRIVVGFPPGGGSDLVARPLAQKMQPLLGQSVLVENRGGANGNLGLAEVAKSAADGYTIGHVNNSVIAVNPLLYANLPFDPARDLTPIGTVTAGALFVMVPADLPARDLRELVALAKARPGQLNFGSGGAGGITHLGFELFRKQSGAEIVHVPYRGSAPALQDMLGGRIQLMIDGFNLAKAQVDAGRVRAIAFLGRERHPALNQVPTAAEQGFPDLVVPGWQGFVAPAGTPEAVLARLEEAFRVAVADPDIQANFMTQGTQAVFRGRTEMAHMIREETARWAPIIQELGIRLD</sequence>
<comment type="similarity">
    <text evidence="1">Belongs to the UPF0065 (bug) family.</text>
</comment>
<dbReference type="PANTHER" id="PTHR42928">
    <property type="entry name" value="TRICARBOXYLATE-BINDING PROTEIN"/>
    <property type="match status" value="1"/>
</dbReference>
<dbReference type="PANTHER" id="PTHR42928:SF5">
    <property type="entry name" value="BLR1237 PROTEIN"/>
    <property type="match status" value="1"/>
</dbReference>
<dbReference type="AlphaFoldDB" id="A0A9X1IDA0"/>
<dbReference type="SUPFAM" id="SSF53850">
    <property type="entry name" value="Periplasmic binding protein-like II"/>
    <property type="match status" value="1"/>
</dbReference>
<keyword evidence="2" id="KW-0732">Signal</keyword>
<feature type="chain" id="PRO_5040946859" evidence="2">
    <location>
        <begin position="24"/>
        <end position="321"/>
    </location>
</feature>
<keyword evidence="4" id="KW-1185">Reference proteome</keyword>
<dbReference type="CDD" id="cd07012">
    <property type="entry name" value="PBP2_Bug_TTT"/>
    <property type="match status" value="1"/>
</dbReference>
<dbReference type="RefSeq" id="WP_226607961.1">
    <property type="nucleotide sequence ID" value="NZ_JAJAQI010000013.1"/>
</dbReference>
<evidence type="ECO:0000313" key="4">
    <source>
        <dbReference type="Proteomes" id="UP001139311"/>
    </source>
</evidence>
<comment type="caution">
    <text evidence="3">The sequence shown here is derived from an EMBL/GenBank/DDBJ whole genome shotgun (WGS) entry which is preliminary data.</text>
</comment>
<name>A0A9X1IDA0_9PROT</name>
<dbReference type="Gene3D" id="3.40.190.150">
    <property type="entry name" value="Bordetella uptake gene, domain 1"/>
    <property type="match status" value="1"/>
</dbReference>
<proteinExistence type="inferred from homology"/>
<dbReference type="InterPro" id="IPR005064">
    <property type="entry name" value="BUG"/>
</dbReference>
<feature type="signal peptide" evidence="2">
    <location>
        <begin position="1"/>
        <end position="23"/>
    </location>
</feature>